<dbReference type="AlphaFoldDB" id="A0A2T7A2H2"/>
<proteinExistence type="predicted"/>
<dbReference type="Proteomes" id="UP000244722">
    <property type="component" value="Unassembled WGS sequence"/>
</dbReference>
<sequence>MITTGEGQKSGALCNFFLLRVLSPLQAGPETHRITSLLSPHLYPKASIHNLAPARLVVVY</sequence>
<reference evidence="1 2" key="1">
    <citation type="submission" date="2017-04" db="EMBL/GenBank/DDBJ databases">
        <title>Draft genome sequence of Tuber borchii Vittad., a whitish edible truffle.</title>
        <authorList>
            <consortium name="DOE Joint Genome Institute"/>
            <person name="Murat C."/>
            <person name="Kuo A."/>
            <person name="Barry K.W."/>
            <person name="Clum A."/>
            <person name="Dockter R.B."/>
            <person name="Fauchery L."/>
            <person name="Iotti M."/>
            <person name="Kohler A."/>
            <person name="Labutti K."/>
            <person name="Lindquist E.A."/>
            <person name="Lipzen A."/>
            <person name="Ohm R.A."/>
            <person name="Wang M."/>
            <person name="Grigoriev I.V."/>
            <person name="Zambonelli A."/>
            <person name="Martin F.M."/>
        </authorList>
    </citation>
    <scope>NUCLEOTIDE SEQUENCE [LARGE SCALE GENOMIC DNA]</scope>
    <source>
        <strain evidence="1 2">Tbo3840</strain>
    </source>
</reference>
<evidence type="ECO:0000313" key="2">
    <source>
        <dbReference type="Proteomes" id="UP000244722"/>
    </source>
</evidence>
<name>A0A2T7A2H2_TUBBO</name>
<keyword evidence="2" id="KW-1185">Reference proteome</keyword>
<gene>
    <name evidence="1" type="ORF">B9Z19DRAFT_1076023</name>
</gene>
<protein>
    <submittedName>
        <fullName evidence="1">Uncharacterized protein</fullName>
    </submittedName>
</protein>
<accession>A0A2T7A2H2</accession>
<organism evidence="1 2">
    <name type="scientific">Tuber borchii</name>
    <name type="common">White truffle</name>
    <dbReference type="NCBI Taxonomy" id="42251"/>
    <lineage>
        <taxon>Eukaryota</taxon>
        <taxon>Fungi</taxon>
        <taxon>Dikarya</taxon>
        <taxon>Ascomycota</taxon>
        <taxon>Pezizomycotina</taxon>
        <taxon>Pezizomycetes</taxon>
        <taxon>Pezizales</taxon>
        <taxon>Tuberaceae</taxon>
        <taxon>Tuber</taxon>
    </lineage>
</organism>
<evidence type="ECO:0000313" key="1">
    <source>
        <dbReference type="EMBL" id="PUU81910.1"/>
    </source>
</evidence>
<comment type="caution">
    <text evidence="1">The sequence shown here is derived from an EMBL/GenBank/DDBJ whole genome shotgun (WGS) entry which is preliminary data.</text>
</comment>
<dbReference type="EMBL" id="NESQ01000036">
    <property type="protein sequence ID" value="PUU81910.1"/>
    <property type="molecule type" value="Genomic_DNA"/>
</dbReference>